<accession>A0A9N7W2U5</accession>
<organism evidence="2 3">
    <name type="scientific">Pleuronectes platessa</name>
    <name type="common">European plaice</name>
    <dbReference type="NCBI Taxonomy" id="8262"/>
    <lineage>
        <taxon>Eukaryota</taxon>
        <taxon>Metazoa</taxon>
        <taxon>Chordata</taxon>
        <taxon>Craniata</taxon>
        <taxon>Vertebrata</taxon>
        <taxon>Euteleostomi</taxon>
        <taxon>Actinopterygii</taxon>
        <taxon>Neopterygii</taxon>
        <taxon>Teleostei</taxon>
        <taxon>Neoteleostei</taxon>
        <taxon>Acanthomorphata</taxon>
        <taxon>Carangaria</taxon>
        <taxon>Pleuronectiformes</taxon>
        <taxon>Pleuronectoidei</taxon>
        <taxon>Pleuronectidae</taxon>
        <taxon>Pleuronectes</taxon>
    </lineage>
</organism>
<comment type="caution">
    <text evidence="2">The sequence shown here is derived from an EMBL/GenBank/DDBJ whole genome shotgun (WGS) entry which is preliminary data.</text>
</comment>
<sequence>MSVARRIGPVSRSSPGRCARFEDRGETDIQDSRALALLLRTGNEGRDRKGSDCNSSLELCTLFTSGYETTDLRRT</sequence>
<evidence type="ECO:0000256" key="1">
    <source>
        <dbReference type="SAM" id="MobiDB-lite"/>
    </source>
</evidence>
<dbReference type="AlphaFoldDB" id="A0A9N7W2U5"/>
<evidence type="ECO:0000313" key="2">
    <source>
        <dbReference type="EMBL" id="CAB1460280.1"/>
    </source>
</evidence>
<proteinExistence type="predicted"/>
<gene>
    <name evidence="2" type="ORF">PLEPLA_LOCUS48131</name>
</gene>
<evidence type="ECO:0000313" key="3">
    <source>
        <dbReference type="Proteomes" id="UP001153269"/>
    </source>
</evidence>
<reference evidence="2" key="1">
    <citation type="submission" date="2020-03" db="EMBL/GenBank/DDBJ databases">
        <authorList>
            <person name="Weist P."/>
        </authorList>
    </citation>
    <scope>NUCLEOTIDE SEQUENCE</scope>
</reference>
<name>A0A9N7W2U5_PLEPL</name>
<dbReference type="EMBL" id="CADEAL010004469">
    <property type="protein sequence ID" value="CAB1460280.1"/>
    <property type="molecule type" value="Genomic_DNA"/>
</dbReference>
<protein>
    <submittedName>
        <fullName evidence="2">Uncharacterized protein</fullName>
    </submittedName>
</protein>
<keyword evidence="3" id="KW-1185">Reference proteome</keyword>
<dbReference type="Proteomes" id="UP001153269">
    <property type="component" value="Unassembled WGS sequence"/>
</dbReference>
<feature type="region of interest" description="Disordered" evidence="1">
    <location>
        <begin position="1"/>
        <end position="25"/>
    </location>
</feature>